<dbReference type="OrthoDB" id="9054408at2"/>
<organism evidence="1 2">
    <name type="scientific">Paraburkholderia monticola</name>
    <dbReference type="NCBI Taxonomy" id="1399968"/>
    <lineage>
        <taxon>Bacteria</taxon>
        <taxon>Pseudomonadati</taxon>
        <taxon>Pseudomonadota</taxon>
        <taxon>Betaproteobacteria</taxon>
        <taxon>Burkholderiales</taxon>
        <taxon>Burkholderiaceae</taxon>
        <taxon>Paraburkholderia</taxon>
    </lineage>
</organism>
<evidence type="ECO:0000313" key="2">
    <source>
        <dbReference type="Proteomes" id="UP000075613"/>
    </source>
</evidence>
<dbReference type="SUPFAM" id="SSF58104">
    <property type="entry name" value="Methyl-accepting chemotaxis protein (MCP) signaling domain"/>
    <property type="match status" value="1"/>
</dbReference>
<comment type="caution">
    <text evidence="1">The sequence shown here is derived from an EMBL/GenBank/DDBJ whole genome shotgun (WGS) entry which is preliminary data.</text>
</comment>
<dbReference type="RefSeq" id="WP_062135841.1">
    <property type="nucleotide sequence ID" value="NZ_LRBG01000038.1"/>
</dbReference>
<gene>
    <name evidence="1" type="ORF">CI15_30485</name>
</gene>
<dbReference type="Gene3D" id="3.30.450.20">
    <property type="entry name" value="PAS domain"/>
    <property type="match status" value="1"/>
</dbReference>
<proteinExistence type="predicted"/>
<evidence type="ECO:0000313" key="1">
    <source>
        <dbReference type="EMBL" id="KXU83414.1"/>
    </source>
</evidence>
<dbReference type="AlphaFoldDB" id="A0A149PEG2"/>
<dbReference type="Proteomes" id="UP000075613">
    <property type="component" value="Unassembled WGS sequence"/>
</dbReference>
<dbReference type="STRING" id="1399968.CI15_30485"/>
<reference evidence="1 2" key="1">
    <citation type="journal article" date="2015" name="Int. J. Syst. Evol. Microbiol.">
        <title>Burkholderia monticola sp. nov., isolated from mountain soil.</title>
        <authorList>
            <person name="Baek I."/>
            <person name="Seo B."/>
            <person name="Lee I."/>
            <person name="Yi H."/>
            <person name="Chun J."/>
        </authorList>
    </citation>
    <scope>NUCLEOTIDE SEQUENCE [LARGE SCALE GENOMIC DNA]</scope>
    <source>
        <strain evidence="1 2">JC2948</strain>
    </source>
</reference>
<protein>
    <recommendedName>
        <fullName evidence="3">Methyl-accepting transducer domain-containing protein</fullName>
    </recommendedName>
</protein>
<name>A0A149PEG2_9BURK</name>
<sequence>MRRAFYFGAVTILHYTEAIADMPDDFAGIRLSMPTLDPVSEVAVLLRDVARSSSEQTAGLQEIAQAVEVLDGITQRNGQMVGGAVETASLMQARADRLSDGVKTIRLRQGCAEEARAMAERAARVADTEGPESAVRRFHHPNGEFRYRDLYIVVADRNDYFRAFGSDPGKAGKLRQEALPGDDQSAIREANWRAVDQGGGWIEFNGRHPVTKQLVEKIGYIAPALGGRWAVQCSVNRGDGLMPSRSA</sequence>
<keyword evidence="2" id="KW-1185">Reference proteome</keyword>
<accession>A0A149PEG2</accession>
<evidence type="ECO:0008006" key="3">
    <source>
        <dbReference type="Google" id="ProtNLM"/>
    </source>
</evidence>
<dbReference type="EMBL" id="LRBG01000038">
    <property type="protein sequence ID" value="KXU83414.1"/>
    <property type="molecule type" value="Genomic_DNA"/>
</dbReference>